<evidence type="ECO:0000313" key="3">
    <source>
        <dbReference type="EMBL" id="CAD8427097.1"/>
    </source>
</evidence>
<dbReference type="PANTHER" id="PTHR10625">
    <property type="entry name" value="HISTONE DEACETYLASE HDAC1-RELATED"/>
    <property type="match status" value="1"/>
</dbReference>
<dbReference type="GO" id="GO:0000118">
    <property type="term" value="C:histone deacetylase complex"/>
    <property type="evidence" value="ECO:0007669"/>
    <property type="project" value="TreeGrafter"/>
</dbReference>
<dbReference type="PANTHER" id="PTHR10625:SF26">
    <property type="entry name" value="HISTONE DEACETYLASE DOMAIN-CONTAINING PROTEIN"/>
    <property type="match status" value="1"/>
</dbReference>
<sequence>MPLAHLILTQQYRTGVFEAALRASGSTCEAVDRVMYGDHWNAFCAVRPPGHHAGLIFVVTCPNDPDGSHGFCLLNNVALATAMNLKGNSSHSSGRESHCDGSRGGGSITFNLMLSNFAATHYPCVSSSYEHHFQTCLV</sequence>
<evidence type="ECO:0000259" key="1">
    <source>
        <dbReference type="Pfam" id="PF00850"/>
    </source>
</evidence>
<reference evidence="2" key="1">
    <citation type="submission" date="2021-01" db="EMBL/GenBank/DDBJ databases">
        <authorList>
            <person name="Corre E."/>
            <person name="Pelletier E."/>
            <person name="Niang G."/>
            <person name="Scheremetjew M."/>
            <person name="Finn R."/>
            <person name="Kale V."/>
            <person name="Holt S."/>
            <person name="Cochrane G."/>
            <person name="Meng A."/>
            <person name="Brown T."/>
            <person name="Cohen L."/>
        </authorList>
    </citation>
    <scope>NUCLEOTIDE SEQUENCE</scope>
    <source>
        <strain evidence="2">CCAP1064/1</strain>
    </source>
</reference>
<dbReference type="GO" id="GO:0040029">
    <property type="term" value="P:epigenetic regulation of gene expression"/>
    <property type="evidence" value="ECO:0007669"/>
    <property type="project" value="TreeGrafter"/>
</dbReference>
<dbReference type="Gene3D" id="3.40.800.20">
    <property type="entry name" value="Histone deacetylase domain"/>
    <property type="match status" value="1"/>
</dbReference>
<dbReference type="EMBL" id="HBEL01050591">
    <property type="protein sequence ID" value="CAD8427096.1"/>
    <property type="molecule type" value="Transcribed_RNA"/>
</dbReference>
<evidence type="ECO:0000313" key="2">
    <source>
        <dbReference type="EMBL" id="CAD8427096.1"/>
    </source>
</evidence>
<feature type="domain" description="Histone deacetylase" evidence="1">
    <location>
        <begin position="14"/>
        <end position="82"/>
    </location>
</feature>
<accession>A0A6T8P9B9</accession>
<dbReference type="GO" id="GO:0004407">
    <property type="term" value="F:histone deacetylase activity"/>
    <property type="evidence" value="ECO:0007669"/>
    <property type="project" value="TreeGrafter"/>
</dbReference>
<dbReference type="GO" id="GO:0005737">
    <property type="term" value="C:cytoplasm"/>
    <property type="evidence" value="ECO:0007669"/>
    <property type="project" value="TreeGrafter"/>
</dbReference>
<dbReference type="InterPro" id="IPR023696">
    <property type="entry name" value="Ureohydrolase_dom_sf"/>
</dbReference>
<dbReference type="Pfam" id="PF00850">
    <property type="entry name" value="Hist_deacetyl"/>
    <property type="match status" value="1"/>
</dbReference>
<dbReference type="AlphaFoldDB" id="A0A6T8P9B9"/>
<name>A0A6T8P9B9_9STRA</name>
<proteinExistence type="predicted"/>
<dbReference type="InterPro" id="IPR023801">
    <property type="entry name" value="His_deacetylse_dom"/>
</dbReference>
<organism evidence="2">
    <name type="scientific">Proboscia inermis</name>
    <dbReference type="NCBI Taxonomy" id="420281"/>
    <lineage>
        <taxon>Eukaryota</taxon>
        <taxon>Sar</taxon>
        <taxon>Stramenopiles</taxon>
        <taxon>Ochrophyta</taxon>
        <taxon>Bacillariophyta</taxon>
        <taxon>Coscinodiscophyceae</taxon>
        <taxon>Rhizosoleniophycidae</taxon>
        <taxon>Rhizosoleniales</taxon>
        <taxon>Rhizosoleniaceae</taxon>
        <taxon>Proboscia</taxon>
    </lineage>
</organism>
<gene>
    <name evidence="2" type="ORF">PINE0816_LOCUS23261</name>
    <name evidence="3" type="ORF">PINE0816_LOCUS23262</name>
</gene>
<dbReference type="EMBL" id="HBEL01050592">
    <property type="protein sequence ID" value="CAD8427097.1"/>
    <property type="molecule type" value="Transcribed_RNA"/>
</dbReference>
<protein>
    <recommendedName>
        <fullName evidence="1">Histone deacetylase domain-containing protein</fullName>
    </recommendedName>
</protein>
<dbReference type="SUPFAM" id="SSF52768">
    <property type="entry name" value="Arginase/deacetylase"/>
    <property type="match status" value="1"/>
</dbReference>
<dbReference type="InterPro" id="IPR037138">
    <property type="entry name" value="His_deacetylse_dom_sf"/>
</dbReference>